<dbReference type="InterPro" id="IPR039918">
    <property type="entry name" value="PPP4R4"/>
</dbReference>
<dbReference type="Proteomes" id="UP000232323">
    <property type="component" value="Unassembled WGS sequence"/>
</dbReference>
<dbReference type="InterPro" id="IPR021133">
    <property type="entry name" value="HEAT_type_2"/>
</dbReference>
<sequence length="909" mass="98244">MAKPPVRPDSFFTWNESIPKEEKEVPSAGKTEEELKAFTVDERISDVERTVLYLNGGHIIQQRQAISNLPSVIKGRGKSAWDAVSPALKAALNRLHADAQIDAADAFSTLCKERLMAPMELQTTLLSFICRNINKEKSEEETDAWLRSLFELIPWLDKESLKSEVLTLAMSKADVEESVMSRCICARILGPVAAHLSREEIEKTFFKKAMTMCQDVDFHVRITMCEQLQRIGNSMGSDIISGVMLNELLELLKDEDMKVRAAAFRALTLLLEKVNPDARKTKVLPVLRDHMHPFDLDTDMQSCIGSLFGTILMAVKNEMQIEDCPLFYGCFRHLAARSNDDLRVDCALQFSSSAKAANLAAASLGLPSSPSAYQIHFHDALLSMVSDSCAHVRLAVSEQLHEIMRLVPAKDVPTLFLRPLVKLIGDDSMAVPAALLPNLVTILTLLNAGIADEVLKEVVMADVAKALVGLDAACTSTNTWRPQRSLAECFPTFVQLFSQEQIAENLLPMAFRFLSSAASAVRPPAVEGMAAFLRKGLRERQQAETYLKLIRDFARGRTFSLRIAFVQVAHHMIVNSSSRFVKDWVFDLCLELLYDPIPNVRLQVIPLLPSLKQVVRLPEDVDLLERLNNAISNATTDNDRDVCAIARSINDTFKRMPVRMGVGSQSAILVHWEVLQRMKQTTSARKRRNLSALAFLQKKGKSCFARETLMTARGAITKRTNSSLDGIKLLGNGQAALPGKPNPHGSIPKIASSGSGAGLPLSSLGASASGGAFHGSLGASRGMPPPSSAPPSARRETLSAVHASVGRAVAAVAGSTSSAGKGMLPAPSGRPGALPPLTTTPSTRPAVPSVSGKSPASISAPTTSAFGKSAVALLGSPPSAVSKSGNSPLAFSEGRAVAASSPRLLGKRK</sequence>
<feature type="compositionally biased region" description="Basic and acidic residues" evidence="3">
    <location>
        <begin position="18"/>
        <end position="30"/>
    </location>
</feature>
<feature type="region of interest" description="Disordered" evidence="3">
    <location>
        <begin position="814"/>
        <end position="862"/>
    </location>
</feature>
<protein>
    <recommendedName>
        <fullName evidence="6">Condensin complex subunit 1 C-terminal domain-containing protein</fullName>
    </recommendedName>
</protein>
<dbReference type="InterPro" id="IPR016024">
    <property type="entry name" value="ARM-type_fold"/>
</dbReference>
<dbReference type="PROSITE" id="PS50077">
    <property type="entry name" value="HEAT_REPEAT"/>
    <property type="match status" value="1"/>
</dbReference>
<dbReference type="PANTHER" id="PTHR21467">
    <property type="entry name" value="PROTEIN PHOSPHATASE 4 REGULATORY SUBUNIT 4 PPP4R4"/>
    <property type="match status" value="1"/>
</dbReference>
<evidence type="ECO:0000313" key="4">
    <source>
        <dbReference type="EMBL" id="GAX76223.1"/>
    </source>
</evidence>
<dbReference type="SUPFAM" id="SSF48371">
    <property type="entry name" value="ARM repeat"/>
    <property type="match status" value="1"/>
</dbReference>
<evidence type="ECO:0000256" key="2">
    <source>
        <dbReference type="PROSITE-ProRule" id="PRU00103"/>
    </source>
</evidence>
<dbReference type="AlphaFoldDB" id="A0A250WZF2"/>
<comment type="caution">
    <text evidence="4">The sequence shown here is derived from an EMBL/GenBank/DDBJ whole genome shotgun (WGS) entry which is preliminary data.</text>
</comment>
<feature type="region of interest" description="Disordered" evidence="3">
    <location>
        <begin position="1"/>
        <end position="30"/>
    </location>
</feature>
<evidence type="ECO:0000256" key="1">
    <source>
        <dbReference type="ARBA" id="ARBA00022737"/>
    </source>
</evidence>
<proteinExistence type="predicted"/>
<feature type="compositionally biased region" description="Low complexity" evidence="3">
    <location>
        <begin position="829"/>
        <end position="846"/>
    </location>
</feature>
<feature type="repeat" description="HEAT" evidence="2">
    <location>
        <begin position="244"/>
        <end position="282"/>
    </location>
</feature>
<feature type="compositionally biased region" description="Polar residues" evidence="3">
    <location>
        <begin position="879"/>
        <end position="889"/>
    </location>
</feature>
<dbReference type="STRING" id="1157962.A0A250WZF2"/>
<evidence type="ECO:0000313" key="5">
    <source>
        <dbReference type="Proteomes" id="UP000232323"/>
    </source>
</evidence>
<accession>A0A250WZF2</accession>
<keyword evidence="5" id="KW-1185">Reference proteome</keyword>
<name>A0A250WZF2_9CHLO</name>
<organism evidence="4 5">
    <name type="scientific">Chlamydomonas eustigma</name>
    <dbReference type="NCBI Taxonomy" id="1157962"/>
    <lineage>
        <taxon>Eukaryota</taxon>
        <taxon>Viridiplantae</taxon>
        <taxon>Chlorophyta</taxon>
        <taxon>core chlorophytes</taxon>
        <taxon>Chlorophyceae</taxon>
        <taxon>CS clade</taxon>
        <taxon>Chlamydomonadales</taxon>
        <taxon>Chlamydomonadaceae</taxon>
        <taxon>Chlamydomonas</taxon>
    </lineage>
</organism>
<evidence type="ECO:0008006" key="6">
    <source>
        <dbReference type="Google" id="ProtNLM"/>
    </source>
</evidence>
<feature type="region of interest" description="Disordered" evidence="3">
    <location>
        <begin position="875"/>
        <end position="909"/>
    </location>
</feature>
<dbReference type="OrthoDB" id="340346at2759"/>
<dbReference type="InterPro" id="IPR011989">
    <property type="entry name" value="ARM-like"/>
</dbReference>
<evidence type="ECO:0000256" key="3">
    <source>
        <dbReference type="SAM" id="MobiDB-lite"/>
    </source>
</evidence>
<reference evidence="4 5" key="1">
    <citation type="submission" date="2017-08" db="EMBL/GenBank/DDBJ databases">
        <title>Acidophilic green algal genome provides insights into adaptation to an acidic environment.</title>
        <authorList>
            <person name="Hirooka S."/>
            <person name="Hirose Y."/>
            <person name="Kanesaki Y."/>
            <person name="Higuchi S."/>
            <person name="Fujiwara T."/>
            <person name="Onuma R."/>
            <person name="Era A."/>
            <person name="Ohbayashi R."/>
            <person name="Uzuka A."/>
            <person name="Nozaki H."/>
            <person name="Yoshikawa H."/>
            <person name="Miyagishima S.Y."/>
        </authorList>
    </citation>
    <scope>NUCLEOTIDE SEQUENCE [LARGE SCALE GENOMIC DNA]</scope>
    <source>
        <strain evidence="4 5">NIES-2499</strain>
    </source>
</reference>
<keyword evidence="1" id="KW-0677">Repeat</keyword>
<gene>
    <name evidence="4" type="ORF">CEUSTIGMA_g3667.t1</name>
</gene>
<dbReference type="PANTHER" id="PTHR21467:SF0">
    <property type="entry name" value="SERINE_THREONINE-PROTEIN PHOSPHATASE 4 REGULATORY SUBUNIT 4"/>
    <property type="match status" value="1"/>
</dbReference>
<dbReference type="Gene3D" id="1.25.10.10">
    <property type="entry name" value="Leucine-rich Repeat Variant"/>
    <property type="match status" value="1"/>
</dbReference>
<dbReference type="InterPro" id="IPR000357">
    <property type="entry name" value="HEAT"/>
</dbReference>
<dbReference type="EMBL" id="BEGY01000016">
    <property type="protein sequence ID" value="GAX76223.1"/>
    <property type="molecule type" value="Genomic_DNA"/>
</dbReference>
<dbReference type="Pfam" id="PF02985">
    <property type="entry name" value="HEAT"/>
    <property type="match status" value="1"/>
</dbReference>
<feature type="region of interest" description="Disordered" evidence="3">
    <location>
        <begin position="775"/>
        <end position="800"/>
    </location>
</feature>